<protein>
    <recommendedName>
        <fullName evidence="2">histidine kinase</fullName>
        <ecNumber evidence="2">2.7.13.3</ecNumber>
    </recommendedName>
</protein>
<dbReference type="SMART" id="SM00091">
    <property type="entry name" value="PAS"/>
    <property type="match status" value="3"/>
</dbReference>
<sequence length="952" mass="108467">MDQARLDKDVWTLPALRELSQAVQQATSVQAALFELHQALAQLEDPFWMVLFSEQQQMLASTGNPPFADLPSFAEWSDMPGTETCLLKPLQRENGLWMSRLENAVLLAGGPERQSSRGADLLEVLLPALSRAVRSLFKSSRSGPQNDSTLRYTSALLKISEVLLEDHLEEELQEVILRESQQVMGAITSTIFIRKEQQYGLDGLEVLSWQDANPAVASQMHFIPLTAHNPVAEVARTGQPMLVSSKNELVERYPGLLPLKEDIRGSVVVLLPISMGEQVMGVLYFGFGENHLLTGEDHNLMRNIARQVAQTLERQRLHQQQNHLIQQHQETVALLQAIMYNAPIGLAFLDNQATFKMVNQTMAQMLNSTVEDFIGSTPLNRFPVFGQLIEHQLQSVIATGTSVLNLEYSMPEGMGRPVQDWLVNYFPVRTPEGHVLGIGATIQDITRQKTSERILQESQLFRDKIMQTAPVVIYLIDLHKQHIVYSNQHMAEVLGYIPEEIESMSVQDVLNLVHQEDLSATQRVLERMEHLSEGEVLSLEARFRHKDGSWRWFFVKYTVFSRSDNALLVLGLALDITERRQIEQALNESEQRFRAVVNSVPILIWMSDQSKNRTFFNKTWLEFTGHTSGQSAGYGWTERVHPEDIEHYLTVYHQSFQERTEFQIEYRLRRFDGQYRWILARGVPRFSARGSFLGFIGGCIEMHDRKMAEEALQDQEIQLRELMNVQKRFVADAAHELRTPLTAIQGNLDILIRHPHIPEREKREIIMDVQREGTRLGRLVNDMLQLARGDSGLSMQEDEVGLHEVLRSAFRDAERLSPDHRLSLGKVEEVNLYGDRDRLKQLLLILLENAIKYTPKGGHIRGSLVCKERRAELRISDSGIGISEEDLPRVFERFYRADRSRQRSEDPGGTGLGLPIAKWIVDQHGGQIWIESELGVGTEVVVQLMVDTVQNP</sequence>
<dbReference type="PROSITE" id="PS50113">
    <property type="entry name" value="PAC"/>
    <property type="match status" value="3"/>
</dbReference>
<reference evidence="10" key="1">
    <citation type="journal article" date="2019" name="Int. J. Syst. Evol. Microbiol.">
        <title>The Global Catalogue of Microorganisms (GCM) 10K type strain sequencing project: providing services to taxonomists for standard genome sequencing and annotation.</title>
        <authorList>
            <consortium name="The Broad Institute Genomics Platform"/>
            <consortium name="The Broad Institute Genome Sequencing Center for Infectious Disease"/>
            <person name="Wu L."/>
            <person name="Ma J."/>
        </authorList>
    </citation>
    <scope>NUCLEOTIDE SEQUENCE [LARGE SCALE GENOMIC DNA]</scope>
    <source>
        <strain evidence="10">JCM 14370</strain>
    </source>
</reference>
<dbReference type="InterPro" id="IPR036890">
    <property type="entry name" value="HATPase_C_sf"/>
</dbReference>
<comment type="catalytic activity">
    <reaction evidence="1">
        <text>ATP + protein L-histidine = ADP + protein N-phospho-L-histidine.</text>
        <dbReference type="EC" id="2.7.13.3"/>
    </reaction>
</comment>
<dbReference type="PROSITE" id="PS50112">
    <property type="entry name" value="PAS"/>
    <property type="match status" value="2"/>
</dbReference>
<dbReference type="Gene3D" id="1.10.287.130">
    <property type="match status" value="1"/>
</dbReference>
<evidence type="ECO:0000256" key="2">
    <source>
        <dbReference type="ARBA" id="ARBA00012438"/>
    </source>
</evidence>
<evidence type="ECO:0000256" key="4">
    <source>
        <dbReference type="ARBA" id="ARBA00022679"/>
    </source>
</evidence>
<evidence type="ECO:0000256" key="3">
    <source>
        <dbReference type="ARBA" id="ARBA00022553"/>
    </source>
</evidence>
<dbReference type="InterPro" id="IPR052162">
    <property type="entry name" value="Sensor_kinase/Photoreceptor"/>
</dbReference>
<evidence type="ECO:0000256" key="1">
    <source>
        <dbReference type="ARBA" id="ARBA00000085"/>
    </source>
</evidence>
<dbReference type="SMART" id="SM00086">
    <property type="entry name" value="PAC"/>
    <property type="match status" value="3"/>
</dbReference>
<dbReference type="Gene3D" id="3.30.450.20">
    <property type="entry name" value="PAS domain"/>
    <property type="match status" value="3"/>
</dbReference>
<dbReference type="Gene3D" id="3.30.565.10">
    <property type="entry name" value="Histidine kinase-like ATPase, C-terminal domain"/>
    <property type="match status" value="1"/>
</dbReference>
<dbReference type="PRINTS" id="PR00344">
    <property type="entry name" value="BCTRLSENSOR"/>
</dbReference>
<evidence type="ECO:0000313" key="9">
    <source>
        <dbReference type="EMBL" id="GGJ27749.1"/>
    </source>
</evidence>
<evidence type="ECO:0000259" key="7">
    <source>
        <dbReference type="PROSITE" id="PS50112"/>
    </source>
</evidence>
<feature type="domain" description="PAC" evidence="8">
    <location>
        <begin position="404"/>
        <end position="457"/>
    </location>
</feature>
<dbReference type="Pfam" id="PF13185">
    <property type="entry name" value="GAF_2"/>
    <property type="match status" value="1"/>
</dbReference>
<dbReference type="InterPro" id="IPR003661">
    <property type="entry name" value="HisK_dim/P_dom"/>
</dbReference>
<dbReference type="Pfam" id="PF08447">
    <property type="entry name" value="PAS_3"/>
    <property type="match status" value="2"/>
</dbReference>
<dbReference type="Pfam" id="PF00512">
    <property type="entry name" value="HisKA"/>
    <property type="match status" value="1"/>
</dbReference>
<keyword evidence="5" id="KW-0418">Kinase</keyword>
<dbReference type="Proteomes" id="UP000632222">
    <property type="component" value="Unassembled WGS sequence"/>
</dbReference>
<dbReference type="InterPro" id="IPR013655">
    <property type="entry name" value="PAS_fold_3"/>
</dbReference>
<proteinExistence type="predicted"/>
<keyword evidence="3" id="KW-0597">Phosphoprotein</keyword>
<dbReference type="InterPro" id="IPR013656">
    <property type="entry name" value="PAS_4"/>
</dbReference>
<feature type="domain" description="PAC" evidence="8">
    <location>
        <begin position="662"/>
        <end position="714"/>
    </location>
</feature>
<dbReference type="InterPro" id="IPR036097">
    <property type="entry name" value="HisK_dim/P_sf"/>
</dbReference>
<dbReference type="Pfam" id="PF08448">
    <property type="entry name" value="PAS_4"/>
    <property type="match status" value="1"/>
</dbReference>
<dbReference type="EC" id="2.7.13.3" evidence="2"/>
<dbReference type="CDD" id="cd00082">
    <property type="entry name" value="HisKA"/>
    <property type="match status" value="1"/>
</dbReference>
<name>A0ABQ2CY63_9DEIO</name>
<dbReference type="NCBIfam" id="TIGR00229">
    <property type="entry name" value="sensory_box"/>
    <property type="match status" value="2"/>
</dbReference>
<dbReference type="InterPro" id="IPR001610">
    <property type="entry name" value="PAC"/>
</dbReference>
<dbReference type="InterPro" id="IPR000014">
    <property type="entry name" value="PAS"/>
</dbReference>
<evidence type="ECO:0000313" key="10">
    <source>
        <dbReference type="Proteomes" id="UP000632222"/>
    </source>
</evidence>
<evidence type="ECO:0000259" key="8">
    <source>
        <dbReference type="PROSITE" id="PS50113"/>
    </source>
</evidence>
<dbReference type="InterPro" id="IPR003018">
    <property type="entry name" value="GAF"/>
</dbReference>
<dbReference type="SUPFAM" id="SSF55874">
    <property type="entry name" value="ATPase domain of HSP90 chaperone/DNA topoisomerase II/histidine kinase"/>
    <property type="match status" value="1"/>
</dbReference>
<dbReference type="SMART" id="SM00388">
    <property type="entry name" value="HisKA"/>
    <property type="match status" value="1"/>
</dbReference>
<dbReference type="CDD" id="cd00075">
    <property type="entry name" value="HATPase"/>
    <property type="match status" value="1"/>
</dbReference>
<dbReference type="InterPro" id="IPR000700">
    <property type="entry name" value="PAS-assoc_C"/>
</dbReference>
<dbReference type="InterPro" id="IPR004358">
    <property type="entry name" value="Sig_transdc_His_kin-like_C"/>
</dbReference>
<dbReference type="InterPro" id="IPR029016">
    <property type="entry name" value="GAF-like_dom_sf"/>
</dbReference>
<feature type="domain" description="PAS" evidence="7">
    <location>
        <begin position="458"/>
        <end position="532"/>
    </location>
</feature>
<dbReference type="InterPro" id="IPR005467">
    <property type="entry name" value="His_kinase_dom"/>
</dbReference>
<dbReference type="Gene3D" id="3.30.450.40">
    <property type="match status" value="1"/>
</dbReference>
<dbReference type="SUPFAM" id="SSF55785">
    <property type="entry name" value="PYP-like sensor domain (PAS domain)"/>
    <property type="match status" value="3"/>
</dbReference>
<gene>
    <name evidence="9" type="ORF">GCM10008938_12270</name>
</gene>
<dbReference type="InterPro" id="IPR003594">
    <property type="entry name" value="HATPase_dom"/>
</dbReference>
<comment type="caution">
    <text evidence="9">The sequence shown here is derived from an EMBL/GenBank/DDBJ whole genome shotgun (WGS) entry which is preliminary data.</text>
</comment>
<dbReference type="RefSeq" id="WP_189001427.1">
    <property type="nucleotide sequence ID" value="NZ_BMOD01000003.1"/>
</dbReference>
<dbReference type="SMART" id="SM00387">
    <property type="entry name" value="HATPase_c"/>
    <property type="match status" value="1"/>
</dbReference>
<dbReference type="SMART" id="SM00065">
    <property type="entry name" value="GAF"/>
    <property type="match status" value="1"/>
</dbReference>
<dbReference type="EMBL" id="BMOD01000003">
    <property type="protein sequence ID" value="GGJ27749.1"/>
    <property type="molecule type" value="Genomic_DNA"/>
</dbReference>
<dbReference type="CDD" id="cd00130">
    <property type="entry name" value="PAS"/>
    <property type="match status" value="3"/>
</dbReference>
<organism evidence="9 10">
    <name type="scientific">Deinococcus roseus</name>
    <dbReference type="NCBI Taxonomy" id="392414"/>
    <lineage>
        <taxon>Bacteria</taxon>
        <taxon>Thermotogati</taxon>
        <taxon>Deinococcota</taxon>
        <taxon>Deinococci</taxon>
        <taxon>Deinococcales</taxon>
        <taxon>Deinococcaceae</taxon>
        <taxon>Deinococcus</taxon>
    </lineage>
</organism>
<feature type="domain" description="PAC" evidence="8">
    <location>
        <begin position="537"/>
        <end position="588"/>
    </location>
</feature>
<accession>A0ABQ2CY63</accession>
<feature type="domain" description="Histidine kinase" evidence="6">
    <location>
        <begin position="732"/>
        <end position="948"/>
    </location>
</feature>
<keyword evidence="4" id="KW-0808">Transferase</keyword>
<dbReference type="InterPro" id="IPR035965">
    <property type="entry name" value="PAS-like_dom_sf"/>
</dbReference>
<dbReference type="Pfam" id="PF02518">
    <property type="entry name" value="HATPase_c"/>
    <property type="match status" value="1"/>
</dbReference>
<dbReference type="PROSITE" id="PS50109">
    <property type="entry name" value="HIS_KIN"/>
    <property type="match status" value="1"/>
</dbReference>
<keyword evidence="10" id="KW-1185">Reference proteome</keyword>
<dbReference type="SUPFAM" id="SSF47384">
    <property type="entry name" value="Homodimeric domain of signal transducing histidine kinase"/>
    <property type="match status" value="1"/>
</dbReference>
<evidence type="ECO:0000256" key="5">
    <source>
        <dbReference type="ARBA" id="ARBA00022777"/>
    </source>
</evidence>
<feature type="domain" description="PAS" evidence="7">
    <location>
        <begin position="589"/>
        <end position="659"/>
    </location>
</feature>
<evidence type="ECO:0000259" key="6">
    <source>
        <dbReference type="PROSITE" id="PS50109"/>
    </source>
</evidence>
<dbReference type="PANTHER" id="PTHR43304:SF1">
    <property type="entry name" value="PAC DOMAIN-CONTAINING PROTEIN"/>
    <property type="match status" value="1"/>
</dbReference>
<dbReference type="SUPFAM" id="SSF55781">
    <property type="entry name" value="GAF domain-like"/>
    <property type="match status" value="1"/>
</dbReference>
<dbReference type="PANTHER" id="PTHR43304">
    <property type="entry name" value="PHYTOCHROME-LIKE PROTEIN CPH1"/>
    <property type="match status" value="1"/>
</dbReference>